<evidence type="ECO:0000313" key="2">
    <source>
        <dbReference type="EMBL" id="MCW1147925.1"/>
    </source>
</evidence>
<comment type="caution">
    <text evidence="2">The sequence shown here is derived from an EMBL/GenBank/DDBJ whole genome shotgun (WGS) entry which is preliminary data.</text>
</comment>
<reference evidence="2" key="1">
    <citation type="submission" date="2022-10" db="EMBL/GenBank/DDBJ databases">
        <title>Flavobacterium sp. nov., a bacterium isolated from lake sediment.</title>
        <authorList>
            <person name="Qu J.-H."/>
        </authorList>
    </citation>
    <scope>NUCLEOTIDE SEQUENCE</scope>
    <source>
        <strain evidence="2">TH16-21</strain>
    </source>
</reference>
<dbReference type="Proteomes" id="UP001165677">
    <property type="component" value="Unassembled WGS sequence"/>
</dbReference>
<evidence type="ECO:0000256" key="1">
    <source>
        <dbReference type="SAM" id="Phobius"/>
    </source>
</evidence>
<proteinExistence type="predicted"/>
<evidence type="ECO:0000313" key="3">
    <source>
        <dbReference type="Proteomes" id="UP001165677"/>
    </source>
</evidence>
<evidence type="ECO:0008006" key="4">
    <source>
        <dbReference type="Google" id="ProtNLM"/>
    </source>
</evidence>
<keyword evidence="1" id="KW-1133">Transmembrane helix</keyword>
<feature type="transmembrane region" description="Helical" evidence="1">
    <location>
        <begin position="35"/>
        <end position="51"/>
    </location>
</feature>
<organism evidence="2 3">
    <name type="scientific">Flavobacterium lacisediminis</name>
    <dbReference type="NCBI Taxonomy" id="2989705"/>
    <lineage>
        <taxon>Bacteria</taxon>
        <taxon>Pseudomonadati</taxon>
        <taxon>Bacteroidota</taxon>
        <taxon>Flavobacteriia</taxon>
        <taxon>Flavobacteriales</taxon>
        <taxon>Flavobacteriaceae</taxon>
        <taxon>Flavobacterium</taxon>
    </lineage>
</organism>
<sequence>MIYKIEIGFFDYLRTLFFSLSSWIPWFFIPDLKGKIILVCLPIIITLYFVLKLESIEFYEKSIIIRKSFLMFNSTLAKFDIDELKKVKIYYSKSLADYGYIISFNFWKLKKEDITVRLYSREIDLDFLDKFFSGGRKDFEKE</sequence>
<accession>A0ABT3EH76</accession>
<name>A0ABT3EH76_9FLAO</name>
<protein>
    <recommendedName>
        <fullName evidence="4">DUF304 domain-containing protein</fullName>
    </recommendedName>
</protein>
<feature type="transmembrane region" description="Helical" evidence="1">
    <location>
        <begin position="12"/>
        <end position="29"/>
    </location>
</feature>
<dbReference type="EMBL" id="JAPCIO010000003">
    <property type="protein sequence ID" value="MCW1147925.1"/>
    <property type="molecule type" value="Genomic_DNA"/>
</dbReference>
<keyword evidence="1" id="KW-0812">Transmembrane</keyword>
<keyword evidence="3" id="KW-1185">Reference proteome</keyword>
<keyword evidence="1" id="KW-0472">Membrane</keyword>
<dbReference type="RefSeq" id="WP_264368731.1">
    <property type="nucleotide sequence ID" value="NZ_JAPCIO010000003.1"/>
</dbReference>
<gene>
    <name evidence="2" type="ORF">OJ995_06810</name>
</gene>